<dbReference type="RefSeq" id="WP_035252427.1">
    <property type="nucleotide sequence ID" value="NZ_AQQY01000010.1"/>
</dbReference>
<dbReference type="PANTHER" id="PTHR44051:SF19">
    <property type="entry name" value="DISULFIDE-BOND OXIDOREDUCTASE YFCG"/>
    <property type="match status" value="1"/>
</dbReference>
<dbReference type="InterPro" id="IPR010987">
    <property type="entry name" value="Glutathione-S-Trfase_C-like"/>
</dbReference>
<evidence type="ECO:0000259" key="2">
    <source>
        <dbReference type="PROSITE" id="PS50405"/>
    </source>
</evidence>
<dbReference type="InterPro" id="IPR004045">
    <property type="entry name" value="Glutathione_S-Trfase_N"/>
</dbReference>
<dbReference type="SUPFAM" id="SSF47616">
    <property type="entry name" value="GST C-terminal domain-like"/>
    <property type="match status" value="1"/>
</dbReference>
<sequence length="232" mass="25986">MTKFSDFAVATRWPAQNPDILQLYSLATPNGVKVSIMLEEIGLPYEDHKISFDTNDQFDPAFLEISPNNKIPAIVDPNGPQGEAVSIFESAAILIYLAEKSGQLLPTDPIKRLDVLKWLMFQMGSVGPMFGQFGWFHTFAGKEIEDPRGADRYAAEAKRILSVIEKQLSDGRDWIAGDYSIADIAIAPWLNTMKNFYKGGERVGWDEFTKVHAYLERFLDRPAVQTGLKVPA</sequence>
<keyword evidence="4" id="KW-1185">Reference proteome</keyword>
<evidence type="ECO:0000313" key="4">
    <source>
        <dbReference type="Proteomes" id="UP000024836"/>
    </source>
</evidence>
<evidence type="ECO:0000259" key="1">
    <source>
        <dbReference type="PROSITE" id="PS50404"/>
    </source>
</evidence>
<dbReference type="OrthoDB" id="9803562at2"/>
<dbReference type="CDD" id="cd03048">
    <property type="entry name" value="GST_N_Ure2p_like"/>
    <property type="match status" value="1"/>
</dbReference>
<dbReference type="PANTHER" id="PTHR44051">
    <property type="entry name" value="GLUTATHIONE S-TRANSFERASE-RELATED"/>
    <property type="match status" value="1"/>
</dbReference>
<dbReference type="Pfam" id="PF13409">
    <property type="entry name" value="GST_N_2"/>
    <property type="match status" value="1"/>
</dbReference>
<dbReference type="Gene3D" id="3.40.30.10">
    <property type="entry name" value="Glutaredoxin"/>
    <property type="match status" value="1"/>
</dbReference>
<organism evidence="3 4">
    <name type="scientific">Actibacterium atlanticum</name>
    <dbReference type="NCBI Taxonomy" id="1461693"/>
    <lineage>
        <taxon>Bacteria</taxon>
        <taxon>Pseudomonadati</taxon>
        <taxon>Pseudomonadota</taxon>
        <taxon>Alphaproteobacteria</taxon>
        <taxon>Rhodobacterales</taxon>
        <taxon>Roseobacteraceae</taxon>
        <taxon>Actibacterium</taxon>
    </lineage>
</organism>
<dbReference type="SFLD" id="SFLDG01151">
    <property type="entry name" value="Main.2:_Nu-like"/>
    <property type="match status" value="1"/>
</dbReference>
<reference evidence="3 4" key="1">
    <citation type="submission" date="2013-04" db="EMBL/GenBank/DDBJ databases">
        <title>Shimia sp. 22II-S11-Z10 Genome Sequencing.</title>
        <authorList>
            <person name="Lai Q."/>
            <person name="Li G."/>
            <person name="Shao Z."/>
        </authorList>
    </citation>
    <scope>NUCLEOTIDE SEQUENCE [LARGE SCALE GENOMIC DNA]</scope>
    <source>
        <strain evidence="4">22II-S11-Z10</strain>
    </source>
</reference>
<keyword evidence="3" id="KW-0808">Transferase</keyword>
<proteinExistence type="predicted"/>
<dbReference type="EMBL" id="AQQY01000010">
    <property type="protein sequence ID" value="KCV81176.1"/>
    <property type="molecule type" value="Genomic_DNA"/>
</dbReference>
<dbReference type="GO" id="GO:0016740">
    <property type="term" value="F:transferase activity"/>
    <property type="evidence" value="ECO:0007669"/>
    <property type="project" value="UniProtKB-KW"/>
</dbReference>
<dbReference type="AlphaFoldDB" id="A0A058ZK61"/>
<comment type="caution">
    <text evidence="3">The sequence shown here is derived from an EMBL/GenBank/DDBJ whole genome shotgun (WGS) entry which is preliminary data.</text>
</comment>
<dbReference type="InterPro" id="IPR040079">
    <property type="entry name" value="Glutathione_S-Trfase"/>
</dbReference>
<feature type="domain" description="GST N-terminal" evidence="1">
    <location>
        <begin position="18"/>
        <end position="105"/>
    </location>
</feature>
<protein>
    <submittedName>
        <fullName evidence="3">Glutathione S-transferase</fullName>
    </submittedName>
</protein>
<dbReference type="SFLD" id="SFLDG00358">
    <property type="entry name" value="Main_(cytGST)"/>
    <property type="match status" value="1"/>
</dbReference>
<dbReference type="SFLD" id="SFLDS00019">
    <property type="entry name" value="Glutathione_Transferase_(cytos"/>
    <property type="match status" value="1"/>
</dbReference>
<evidence type="ECO:0000313" key="3">
    <source>
        <dbReference type="EMBL" id="KCV81176.1"/>
    </source>
</evidence>
<dbReference type="Gene3D" id="1.20.1050.10">
    <property type="match status" value="1"/>
</dbReference>
<accession>A0A058ZK61</accession>
<dbReference type="PATRIC" id="fig|1461693.3.peg.2712"/>
<dbReference type="InterPro" id="IPR036249">
    <property type="entry name" value="Thioredoxin-like_sf"/>
</dbReference>
<dbReference type="Proteomes" id="UP000024836">
    <property type="component" value="Unassembled WGS sequence"/>
</dbReference>
<dbReference type="eggNOG" id="COG0625">
    <property type="taxonomic scope" value="Bacteria"/>
</dbReference>
<dbReference type="SUPFAM" id="SSF52833">
    <property type="entry name" value="Thioredoxin-like"/>
    <property type="match status" value="1"/>
</dbReference>
<dbReference type="PROSITE" id="PS50404">
    <property type="entry name" value="GST_NTER"/>
    <property type="match status" value="1"/>
</dbReference>
<name>A0A058ZK61_9RHOB</name>
<dbReference type="PROSITE" id="PS50405">
    <property type="entry name" value="GST_CTER"/>
    <property type="match status" value="1"/>
</dbReference>
<dbReference type="STRING" id="1461693.ATO10_13384"/>
<dbReference type="Pfam" id="PF13410">
    <property type="entry name" value="GST_C_2"/>
    <property type="match status" value="1"/>
</dbReference>
<gene>
    <name evidence="3" type="ORF">ATO10_13384</name>
</gene>
<dbReference type="CDD" id="cd03178">
    <property type="entry name" value="GST_C_Ure2p_like"/>
    <property type="match status" value="1"/>
</dbReference>
<dbReference type="InterPro" id="IPR036282">
    <property type="entry name" value="Glutathione-S-Trfase_C_sf"/>
</dbReference>
<feature type="domain" description="GST C-terminal" evidence="2">
    <location>
        <begin position="108"/>
        <end position="232"/>
    </location>
</feature>